<organism evidence="2 4">
    <name type="scientific">Carya illinoinensis</name>
    <name type="common">Pecan</name>
    <dbReference type="NCBI Taxonomy" id="32201"/>
    <lineage>
        <taxon>Eukaryota</taxon>
        <taxon>Viridiplantae</taxon>
        <taxon>Streptophyta</taxon>
        <taxon>Embryophyta</taxon>
        <taxon>Tracheophyta</taxon>
        <taxon>Spermatophyta</taxon>
        <taxon>Magnoliopsida</taxon>
        <taxon>eudicotyledons</taxon>
        <taxon>Gunneridae</taxon>
        <taxon>Pentapetalae</taxon>
        <taxon>rosids</taxon>
        <taxon>fabids</taxon>
        <taxon>Fagales</taxon>
        <taxon>Juglandaceae</taxon>
        <taxon>Carya</taxon>
    </lineage>
</organism>
<dbReference type="OrthoDB" id="1649880at2759"/>
<dbReference type="Proteomes" id="UP000811609">
    <property type="component" value="Chromosome 14"/>
</dbReference>
<feature type="signal peptide" evidence="1">
    <location>
        <begin position="1"/>
        <end position="18"/>
    </location>
</feature>
<proteinExistence type="predicted"/>
<reference evidence="2" key="1">
    <citation type="submission" date="2020-12" db="EMBL/GenBank/DDBJ databases">
        <title>WGS assembly of Carya illinoinensis cv. Pawnee.</title>
        <authorList>
            <person name="Platts A."/>
            <person name="Shu S."/>
            <person name="Wright S."/>
            <person name="Barry K."/>
            <person name="Edger P."/>
            <person name="Pires J.C."/>
            <person name="Schmutz J."/>
        </authorList>
    </citation>
    <scope>NUCLEOTIDE SEQUENCE</scope>
    <source>
        <tissue evidence="2">Leaf</tissue>
    </source>
</reference>
<dbReference type="EMBL" id="CM031838">
    <property type="protein sequence ID" value="KAG6677508.1"/>
    <property type="molecule type" value="Genomic_DNA"/>
</dbReference>
<sequence length="62" mass="6716">MIMSLFSAFFGCFMLSSSRVSDDINVGGSGMKECSSKKSRSKSSGARIVVSHFPVNSYLSRL</sequence>
<accession>A0A8T1NG17</accession>
<dbReference type="PANTHER" id="PTHR37748:SF1">
    <property type="entry name" value="PROTEIN, PUTATIVE-RELATED"/>
    <property type="match status" value="1"/>
</dbReference>
<comment type="caution">
    <text evidence="2">The sequence shown here is derived from an EMBL/GenBank/DDBJ whole genome shotgun (WGS) entry which is preliminary data.</text>
</comment>
<dbReference type="PANTHER" id="PTHR37748">
    <property type="entry name" value="PROTEIN, PUTATIVE-RELATED"/>
    <property type="match status" value="1"/>
</dbReference>
<evidence type="ECO:0000256" key="1">
    <source>
        <dbReference type="SAM" id="SignalP"/>
    </source>
</evidence>
<reference evidence="3" key="2">
    <citation type="submission" date="2021-01" db="EMBL/GenBank/DDBJ databases">
        <authorList>
            <person name="Lovell J.T."/>
            <person name="Bentley N."/>
            <person name="Bhattarai G."/>
            <person name="Jenkins J.W."/>
            <person name="Sreedasyam A."/>
            <person name="Alarcon Y."/>
            <person name="Bock C."/>
            <person name="Boston L."/>
            <person name="Carlson J."/>
            <person name="Cervantes K."/>
            <person name="Clermont K."/>
            <person name="Krom N."/>
            <person name="Kubenka K."/>
            <person name="Mamidi S."/>
            <person name="Mattison C."/>
            <person name="Monteros M."/>
            <person name="Pisani C."/>
            <person name="Plott C."/>
            <person name="Rajasekar S."/>
            <person name="Rhein H.S."/>
            <person name="Rohla C."/>
            <person name="Song M."/>
            <person name="Hilaire R.S."/>
            <person name="Shu S."/>
            <person name="Wells L."/>
            <person name="Wang X."/>
            <person name="Webber J."/>
            <person name="Heerema R.J."/>
            <person name="Klein P."/>
            <person name="Conner P."/>
            <person name="Grauke L."/>
            <person name="Grimwood J."/>
            <person name="Schmutz J."/>
            <person name="Randall J.J."/>
        </authorList>
    </citation>
    <scope>NUCLEOTIDE SEQUENCE</scope>
    <source>
        <tissue evidence="3">Leaf</tissue>
    </source>
</reference>
<dbReference type="AlphaFoldDB" id="A0A8T1NG17"/>
<gene>
    <name evidence="2" type="ORF">CIPAW_14G027700</name>
    <name evidence="3" type="ORF">I3842_14G030800</name>
</gene>
<evidence type="ECO:0000313" key="4">
    <source>
        <dbReference type="Proteomes" id="UP000811609"/>
    </source>
</evidence>
<dbReference type="EMBL" id="CM031822">
    <property type="protein sequence ID" value="KAG6628648.1"/>
    <property type="molecule type" value="Genomic_DNA"/>
</dbReference>
<dbReference type="Proteomes" id="UP000811246">
    <property type="component" value="Chromosome 14"/>
</dbReference>
<evidence type="ECO:0000313" key="3">
    <source>
        <dbReference type="EMBL" id="KAG6677508.1"/>
    </source>
</evidence>
<keyword evidence="4" id="KW-1185">Reference proteome</keyword>
<evidence type="ECO:0008006" key="5">
    <source>
        <dbReference type="Google" id="ProtNLM"/>
    </source>
</evidence>
<feature type="chain" id="PRO_5035804342" description="Secreted protein" evidence="1">
    <location>
        <begin position="19"/>
        <end position="62"/>
    </location>
</feature>
<keyword evidence="1" id="KW-0732">Signal</keyword>
<protein>
    <recommendedName>
        <fullName evidence="5">Secreted protein</fullName>
    </recommendedName>
</protein>
<evidence type="ECO:0000313" key="2">
    <source>
        <dbReference type="EMBL" id="KAG6628648.1"/>
    </source>
</evidence>
<name>A0A8T1NG17_CARIL</name>